<evidence type="ECO:0000259" key="3">
    <source>
        <dbReference type="Pfam" id="PF23548"/>
    </source>
</evidence>
<dbReference type="InterPro" id="IPR057024">
    <property type="entry name" value="Znr_FGT1_1"/>
</dbReference>
<dbReference type="PANTHER" id="PTHR33411:SF15">
    <property type="match status" value="1"/>
</dbReference>
<evidence type="ECO:0000313" key="5">
    <source>
        <dbReference type="Proteomes" id="UP000636709"/>
    </source>
</evidence>
<feature type="region of interest" description="Disordered" evidence="1">
    <location>
        <begin position="575"/>
        <end position="617"/>
    </location>
</feature>
<feature type="domain" description="FORGETTER1 second zinc ribbon" evidence="3">
    <location>
        <begin position="71"/>
        <end position="105"/>
    </location>
</feature>
<gene>
    <name evidence="4" type="ORF">HU200_056226</name>
</gene>
<dbReference type="InterPro" id="IPR004252">
    <property type="entry name" value="Probable_transposase_24"/>
</dbReference>
<dbReference type="Pfam" id="PF03004">
    <property type="entry name" value="Transposase_24"/>
    <property type="match status" value="1"/>
</dbReference>
<dbReference type="EMBL" id="JACEFO010002380">
    <property type="protein sequence ID" value="KAF8662625.1"/>
    <property type="molecule type" value="Genomic_DNA"/>
</dbReference>
<evidence type="ECO:0000256" key="1">
    <source>
        <dbReference type="SAM" id="MobiDB-lite"/>
    </source>
</evidence>
<sequence>MPPAAAAVAAPEMEEEGILEVRCAGCGDALEVERGLTECACPGCATPQALPPELMPPPPPRPRRALPLAPARVPCAGCAAVLAVPRSVARLLACPLCGAEVDADGGRRRAAHSGGVQVIAPPGAVALAAMPSGMPEVGCLSQSCCTFQQLGIGLQMFEHIEINDIRFFSNCIVVDHVQDESVIRVIHAGQVQVRKYNVPTPFPARSVREESISSPISNIRTAVHVDWARNEPVSQSIHRDESSIRLLNETVDRNDFRKISRSSAGPRFVCVDRVRLEHPTMANHHALQTHKGPSIHSVHAEEVLGENQNGTITRIGIQKPMHGICSIMENESLEPASQTACADQTEVKSCDNTTKWNPKRKRRIKTTAEDKKGGKGGLSSSSEEIHRTCSNMQPECIRSRNPIQQPASSPNENQLDPAGIDRIITRLCPSELPQKRASQASSNDLDKTLPTVSNNHDISQDDCFPHGCRQYRAVPTGSLSNQGLTTASPPQLTATPLPVATPPSVASRPEVQQPPPHFQLPDTLHSQQRYKWAPEQEAACLKLFERRLIRQFASLLCDEKRRARVELASSRKAKEVLEAARSKQTNLDNEDAGEELKQQRRDPAAVGSEDDDPLQWKPFPPEWMQPKWWEMLCEHWASEEVLQVSAQKRKNRYTGGSAQHTGGSRSIAMHRKLMERIKCRLEEAGNTGLDPHLVWAQEVGGRKRGRYYGLHGIIDKARIRAMAKSTPGRVDKVTNKEMFTQDQVQEMIRQATQQLNEAWEKRFESLEQRMHGMVSAETPQHNAGSLSAEPVAEDQPVSEDRGHTR</sequence>
<accession>A0A835E2T5</accession>
<dbReference type="InterPro" id="IPR057025">
    <property type="entry name" value="Znr_FGT1_2"/>
</dbReference>
<name>A0A835E2T5_9POAL</name>
<evidence type="ECO:0000259" key="2">
    <source>
        <dbReference type="Pfam" id="PF23547"/>
    </source>
</evidence>
<feature type="region of interest" description="Disordered" evidence="1">
    <location>
        <begin position="350"/>
        <end position="395"/>
    </location>
</feature>
<feature type="region of interest" description="Disordered" evidence="1">
    <location>
        <begin position="433"/>
        <end position="453"/>
    </location>
</feature>
<dbReference type="PANTHER" id="PTHR33411">
    <property type="entry name" value="OS08G0392500 PROTEIN"/>
    <property type="match status" value="1"/>
</dbReference>
<dbReference type="Pfam" id="PF23547">
    <property type="entry name" value="Zn_ribbon_FGT1_1"/>
    <property type="match status" value="1"/>
</dbReference>
<dbReference type="OrthoDB" id="651362at2759"/>
<proteinExistence type="predicted"/>
<organism evidence="4 5">
    <name type="scientific">Digitaria exilis</name>
    <dbReference type="NCBI Taxonomy" id="1010633"/>
    <lineage>
        <taxon>Eukaryota</taxon>
        <taxon>Viridiplantae</taxon>
        <taxon>Streptophyta</taxon>
        <taxon>Embryophyta</taxon>
        <taxon>Tracheophyta</taxon>
        <taxon>Spermatophyta</taxon>
        <taxon>Magnoliopsida</taxon>
        <taxon>Liliopsida</taxon>
        <taxon>Poales</taxon>
        <taxon>Poaceae</taxon>
        <taxon>PACMAD clade</taxon>
        <taxon>Panicoideae</taxon>
        <taxon>Panicodae</taxon>
        <taxon>Paniceae</taxon>
        <taxon>Anthephorinae</taxon>
        <taxon>Digitaria</taxon>
    </lineage>
</organism>
<feature type="compositionally biased region" description="Basic and acidic residues" evidence="1">
    <location>
        <begin position="594"/>
        <end position="603"/>
    </location>
</feature>
<reference evidence="4" key="1">
    <citation type="submission" date="2020-07" db="EMBL/GenBank/DDBJ databases">
        <title>Genome sequence and genetic diversity analysis of an under-domesticated orphan crop, white fonio (Digitaria exilis).</title>
        <authorList>
            <person name="Bennetzen J.L."/>
            <person name="Chen S."/>
            <person name="Ma X."/>
            <person name="Wang X."/>
            <person name="Yssel A.E.J."/>
            <person name="Chaluvadi S.R."/>
            <person name="Johnson M."/>
            <person name="Gangashetty P."/>
            <person name="Hamidou F."/>
            <person name="Sanogo M.D."/>
            <person name="Zwaenepoel A."/>
            <person name="Wallace J."/>
            <person name="Van De Peer Y."/>
            <person name="Van Deynze A."/>
        </authorList>
    </citation>
    <scope>NUCLEOTIDE SEQUENCE</scope>
    <source>
        <tissue evidence="4">Leaves</tissue>
    </source>
</reference>
<protein>
    <submittedName>
        <fullName evidence="4">Uncharacterized protein</fullName>
    </submittedName>
</protein>
<dbReference type="Pfam" id="PF23548">
    <property type="entry name" value="Zn_ribbon_FGT1_2"/>
    <property type="match status" value="1"/>
</dbReference>
<dbReference type="AlphaFoldDB" id="A0A835E2T5"/>
<feature type="domain" description="FORGETTER1 first zinc ribbon" evidence="2">
    <location>
        <begin position="19"/>
        <end position="53"/>
    </location>
</feature>
<keyword evidence="5" id="KW-1185">Reference proteome</keyword>
<dbReference type="Proteomes" id="UP000636709">
    <property type="component" value="Unassembled WGS sequence"/>
</dbReference>
<comment type="caution">
    <text evidence="4">The sequence shown here is derived from an EMBL/GenBank/DDBJ whole genome shotgun (WGS) entry which is preliminary data.</text>
</comment>
<feature type="region of interest" description="Disordered" evidence="1">
    <location>
        <begin position="772"/>
        <end position="805"/>
    </location>
</feature>
<evidence type="ECO:0000313" key="4">
    <source>
        <dbReference type="EMBL" id="KAF8662625.1"/>
    </source>
</evidence>